<dbReference type="EMBL" id="SACT01000001">
    <property type="protein sequence ID" value="RVT53989.1"/>
    <property type="molecule type" value="Genomic_DNA"/>
</dbReference>
<sequence length="263" mass="28716">MVIARSVGIAGRNDLTDVLVVQLLFNMNLPQFSAPVPKKLDTDGRIGSKTLKAIEAFETRVMGLPGSDQMVAPGDATIKALLKGLPKGPSPEKLQLVMPRALASKVKLYYEPLVAGMTRYKITTDLRMAHFIAQLAHESASFRYTEELASGDAYEGRTDLGNTQPGDGRRFKGRGLIQLTGRANYAEYSKAAGTDYVAKPQLLASDPFAAVDVACWFWHTRKLNALADADDVKAVTRRINGGYNGLDDRIEYLTRAKAVLGLR</sequence>
<evidence type="ECO:0000259" key="1">
    <source>
        <dbReference type="Pfam" id="PF00182"/>
    </source>
</evidence>
<name>A0A437K0V4_9BURK</name>
<dbReference type="InterPro" id="IPR023346">
    <property type="entry name" value="Lysozyme-like_dom_sf"/>
</dbReference>
<dbReference type="GO" id="GO:0004568">
    <property type="term" value="F:chitinase activity"/>
    <property type="evidence" value="ECO:0007669"/>
    <property type="project" value="InterPro"/>
</dbReference>
<keyword evidence="3" id="KW-1185">Reference proteome</keyword>
<dbReference type="PANTHER" id="PTHR34408">
    <property type="entry name" value="FAMILY PROTEIN, PUTATIVE-RELATED"/>
    <property type="match status" value="1"/>
</dbReference>
<dbReference type="OrthoDB" id="1491023at2"/>
<dbReference type="SUPFAM" id="SSF53955">
    <property type="entry name" value="Lysozyme-like"/>
    <property type="match status" value="1"/>
</dbReference>
<dbReference type="InterPro" id="IPR052354">
    <property type="entry name" value="Cell_Wall_Dynamics_Protein"/>
</dbReference>
<dbReference type="GO" id="GO:0016998">
    <property type="term" value="P:cell wall macromolecule catabolic process"/>
    <property type="evidence" value="ECO:0007669"/>
    <property type="project" value="InterPro"/>
</dbReference>
<comment type="caution">
    <text evidence="2">The sequence shown here is derived from an EMBL/GenBank/DDBJ whole genome shotgun (WGS) entry which is preliminary data.</text>
</comment>
<evidence type="ECO:0000313" key="3">
    <source>
        <dbReference type="Proteomes" id="UP000288178"/>
    </source>
</evidence>
<dbReference type="RefSeq" id="WP_128195713.1">
    <property type="nucleotide sequence ID" value="NZ_SACT01000001.1"/>
</dbReference>
<dbReference type="Proteomes" id="UP000288178">
    <property type="component" value="Unassembled WGS sequence"/>
</dbReference>
<evidence type="ECO:0000313" key="2">
    <source>
        <dbReference type="EMBL" id="RVT53989.1"/>
    </source>
</evidence>
<protein>
    <submittedName>
        <fullName evidence="2">Glycoside hydrolase family 19 protein</fullName>
    </submittedName>
</protein>
<organism evidence="2 3">
    <name type="scientific">Rubrivivax albus</name>
    <dbReference type="NCBI Taxonomy" id="2499835"/>
    <lineage>
        <taxon>Bacteria</taxon>
        <taxon>Pseudomonadati</taxon>
        <taxon>Pseudomonadota</taxon>
        <taxon>Betaproteobacteria</taxon>
        <taxon>Burkholderiales</taxon>
        <taxon>Sphaerotilaceae</taxon>
        <taxon>Rubrivivax</taxon>
    </lineage>
</organism>
<dbReference type="Pfam" id="PF00182">
    <property type="entry name" value="Glyco_hydro_19"/>
    <property type="match status" value="1"/>
</dbReference>
<keyword evidence="2" id="KW-0378">Hydrolase</keyword>
<proteinExistence type="predicted"/>
<reference evidence="2 3" key="1">
    <citation type="submission" date="2019-01" db="EMBL/GenBank/DDBJ databases">
        <authorList>
            <person name="Chen W.-M."/>
        </authorList>
    </citation>
    <scope>NUCLEOTIDE SEQUENCE [LARGE SCALE GENOMIC DNA]</scope>
    <source>
        <strain evidence="2 3">ICH-3</strain>
    </source>
</reference>
<dbReference type="InterPro" id="IPR000726">
    <property type="entry name" value="Glyco_hydro_19_cat"/>
</dbReference>
<accession>A0A437K0V4</accession>
<dbReference type="AlphaFoldDB" id="A0A437K0V4"/>
<dbReference type="GO" id="GO:0006032">
    <property type="term" value="P:chitin catabolic process"/>
    <property type="evidence" value="ECO:0007669"/>
    <property type="project" value="InterPro"/>
</dbReference>
<feature type="domain" description="Glycoside hydrolase family 19 catalytic" evidence="1">
    <location>
        <begin position="144"/>
        <end position="224"/>
    </location>
</feature>
<gene>
    <name evidence="2" type="ORF">ENE75_03680</name>
</gene>
<dbReference type="Gene3D" id="1.10.530.10">
    <property type="match status" value="1"/>
</dbReference>